<keyword evidence="2" id="KW-1185">Reference proteome</keyword>
<comment type="caution">
    <text evidence="1">The sequence shown here is derived from an EMBL/GenBank/DDBJ whole genome shotgun (WGS) entry which is preliminary data.</text>
</comment>
<dbReference type="EMBL" id="JACHWP010000012">
    <property type="protein sequence ID" value="MBB3023793.1"/>
    <property type="molecule type" value="Genomic_DNA"/>
</dbReference>
<reference evidence="1 2" key="1">
    <citation type="submission" date="2020-08" db="EMBL/GenBank/DDBJ databases">
        <title>Sequencing the genomes of 1000 actinobacteria strains.</title>
        <authorList>
            <person name="Klenk H.-P."/>
        </authorList>
    </citation>
    <scope>NUCLEOTIDE SEQUENCE [LARGE SCALE GENOMIC DNA]</scope>
    <source>
        <strain evidence="1 2">DSM 23040</strain>
    </source>
</reference>
<gene>
    <name evidence="1" type="ORF">FHX50_002095</name>
</gene>
<evidence type="ECO:0000313" key="2">
    <source>
        <dbReference type="Proteomes" id="UP000568050"/>
    </source>
</evidence>
<dbReference type="AlphaFoldDB" id="A0A839QTI5"/>
<organism evidence="1 2">
    <name type="scientific">Helcobacillus massiliensis</name>
    <dbReference type="NCBI Taxonomy" id="521392"/>
    <lineage>
        <taxon>Bacteria</taxon>
        <taxon>Bacillati</taxon>
        <taxon>Actinomycetota</taxon>
        <taxon>Actinomycetes</taxon>
        <taxon>Micrococcales</taxon>
        <taxon>Dermabacteraceae</taxon>
        <taxon>Helcobacillus</taxon>
    </lineage>
</organism>
<name>A0A839QTI5_9MICO</name>
<proteinExistence type="predicted"/>
<dbReference type="Proteomes" id="UP000568050">
    <property type="component" value="Unassembled WGS sequence"/>
</dbReference>
<sequence>MLVGEVRPHELQPYRAQRPGRRAIAGGISLTRATGEADGCWQGPTGAGRG</sequence>
<protein>
    <submittedName>
        <fullName evidence="1">Uncharacterized protein</fullName>
    </submittedName>
</protein>
<evidence type="ECO:0000313" key="1">
    <source>
        <dbReference type="EMBL" id="MBB3023793.1"/>
    </source>
</evidence>
<accession>A0A839QTI5</accession>